<comment type="caution">
    <text evidence="3">The sequence shown here is derived from an EMBL/GenBank/DDBJ whole genome shotgun (WGS) entry which is preliminary data.</text>
</comment>
<accession>A0AAV6U9L0</accession>
<dbReference type="Proteomes" id="UP000827092">
    <property type="component" value="Unassembled WGS sequence"/>
</dbReference>
<dbReference type="PANTHER" id="PTHR45851">
    <property type="entry name" value="MYC PROTO-ONCOGENE"/>
    <property type="match status" value="1"/>
</dbReference>
<dbReference type="Pfam" id="PF00010">
    <property type="entry name" value="HLH"/>
    <property type="match status" value="1"/>
</dbReference>
<keyword evidence="1" id="KW-0175">Coiled coil</keyword>
<organism evidence="3 4">
    <name type="scientific">Oedothorax gibbosus</name>
    <dbReference type="NCBI Taxonomy" id="931172"/>
    <lineage>
        <taxon>Eukaryota</taxon>
        <taxon>Metazoa</taxon>
        <taxon>Ecdysozoa</taxon>
        <taxon>Arthropoda</taxon>
        <taxon>Chelicerata</taxon>
        <taxon>Arachnida</taxon>
        <taxon>Araneae</taxon>
        <taxon>Araneomorphae</taxon>
        <taxon>Entelegynae</taxon>
        <taxon>Araneoidea</taxon>
        <taxon>Linyphiidae</taxon>
        <taxon>Erigoninae</taxon>
        <taxon>Oedothorax</taxon>
    </lineage>
</organism>
<protein>
    <recommendedName>
        <fullName evidence="2">BHLH domain-containing protein</fullName>
    </recommendedName>
</protein>
<dbReference type="GO" id="GO:0046983">
    <property type="term" value="F:protein dimerization activity"/>
    <property type="evidence" value="ECO:0007669"/>
    <property type="project" value="InterPro"/>
</dbReference>
<feature type="coiled-coil region" evidence="1">
    <location>
        <begin position="92"/>
        <end position="119"/>
    </location>
</feature>
<dbReference type="SMART" id="SM00353">
    <property type="entry name" value="HLH"/>
    <property type="match status" value="1"/>
</dbReference>
<dbReference type="InterPro" id="IPR050433">
    <property type="entry name" value="Myc_transcription_factors"/>
</dbReference>
<dbReference type="AlphaFoldDB" id="A0AAV6U9L0"/>
<evidence type="ECO:0000256" key="1">
    <source>
        <dbReference type="SAM" id="Coils"/>
    </source>
</evidence>
<evidence type="ECO:0000259" key="2">
    <source>
        <dbReference type="PROSITE" id="PS50888"/>
    </source>
</evidence>
<reference evidence="3 4" key="1">
    <citation type="journal article" date="2022" name="Nat. Ecol. Evol.">
        <title>A masculinizing supergene underlies an exaggerated male reproductive morph in a spider.</title>
        <authorList>
            <person name="Hendrickx F."/>
            <person name="De Corte Z."/>
            <person name="Sonet G."/>
            <person name="Van Belleghem S.M."/>
            <person name="Kostlbacher S."/>
            <person name="Vangestel C."/>
        </authorList>
    </citation>
    <scope>NUCLEOTIDE SEQUENCE [LARGE SCALE GENOMIC DNA]</scope>
    <source>
        <strain evidence="3">W744_W776</strain>
    </source>
</reference>
<gene>
    <name evidence="3" type="ORF">JTE90_008582</name>
</gene>
<dbReference type="SUPFAM" id="SSF47459">
    <property type="entry name" value="HLH, helix-loop-helix DNA-binding domain"/>
    <property type="match status" value="1"/>
</dbReference>
<dbReference type="Gene3D" id="4.10.280.10">
    <property type="entry name" value="Helix-loop-helix DNA-binding domain"/>
    <property type="match status" value="1"/>
</dbReference>
<keyword evidence="4" id="KW-1185">Reference proteome</keyword>
<dbReference type="EMBL" id="JAFNEN010000548">
    <property type="protein sequence ID" value="KAG8180797.1"/>
    <property type="molecule type" value="Genomic_DNA"/>
</dbReference>
<dbReference type="PROSITE" id="PS50888">
    <property type="entry name" value="BHLH"/>
    <property type="match status" value="1"/>
</dbReference>
<sequence length="125" mass="14425">MNIDLLLRAIQFVESTFDHDYCTAKTMPPVVKPKKEIKTSKLGRRGYYNELERKRRSDLKDKLGLLRDAVPVCSDHRRISTVNLLKEASSYIVTLKGKSDNLQSQIDTLEAELSRRQKKAKMNET</sequence>
<feature type="domain" description="BHLH" evidence="2">
    <location>
        <begin position="43"/>
        <end position="95"/>
    </location>
</feature>
<dbReference type="InterPro" id="IPR011598">
    <property type="entry name" value="bHLH_dom"/>
</dbReference>
<dbReference type="InterPro" id="IPR036638">
    <property type="entry name" value="HLH_DNA-bd_sf"/>
</dbReference>
<name>A0AAV6U9L0_9ARAC</name>
<proteinExistence type="predicted"/>
<evidence type="ECO:0000313" key="3">
    <source>
        <dbReference type="EMBL" id="KAG8180797.1"/>
    </source>
</evidence>
<evidence type="ECO:0000313" key="4">
    <source>
        <dbReference type="Proteomes" id="UP000827092"/>
    </source>
</evidence>